<evidence type="ECO:0000259" key="5">
    <source>
        <dbReference type="PROSITE" id="PS50932"/>
    </source>
</evidence>
<dbReference type="PROSITE" id="PS50932">
    <property type="entry name" value="HTH_LACI_2"/>
    <property type="match status" value="1"/>
</dbReference>
<dbReference type="SUPFAM" id="SSF47413">
    <property type="entry name" value="lambda repressor-like DNA-binding domains"/>
    <property type="match status" value="1"/>
</dbReference>
<dbReference type="PROSITE" id="PS00356">
    <property type="entry name" value="HTH_LACI_1"/>
    <property type="match status" value="1"/>
</dbReference>
<dbReference type="OrthoDB" id="269117at2"/>
<dbReference type="Proteomes" id="UP000215134">
    <property type="component" value="Chromosome 1"/>
</dbReference>
<dbReference type="Pfam" id="PF00356">
    <property type="entry name" value="LacI"/>
    <property type="match status" value="1"/>
</dbReference>
<evidence type="ECO:0000256" key="1">
    <source>
        <dbReference type="ARBA" id="ARBA00022491"/>
    </source>
</evidence>
<dbReference type="GeneID" id="75028193"/>
<dbReference type="KEGG" id="sfj:SAMEA4384070_3045"/>
<dbReference type="InterPro" id="IPR028082">
    <property type="entry name" value="Peripla_BP_I"/>
</dbReference>
<keyword evidence="4" id="KW-0804">Transcription</keyword>
<reference evidence="6 7" key="1">
    <citation type="submission" date="2017-06" db="EMBL/GenBank/DDBJ databases">
        <authorList>
            <consortium name="Pathogen Informatics"/>
        </authorList>
    </citation>
    <scope>NUCLEOTIDE SEQUENCE [LARGE SCALE GENOMIC DNA]</scope>
    <source>
        <strain evidence="6 7">NCTC12148</strain>
    </source>
</reference>
<evidence type="ECO:0000256" key="4">
    <source>
        <dbReference type="ARBA" id="ARBA00023163"/>
    </source>
</evidence>
<dbReference type="CDD" id="cd01392">
    <property type="entry name" value="HTH_LacI"/>
    <property type="match status" value="1"/>
</dbReference>
<dbReference type="Gene3D" id="1.10.260.40">
    <property type="entry name" value="lambda repressor-like DNA-binding domains"/>
    <property type="match status" value="1"/>
</dbReference>
<evidence type="ECO:0000256" key="2">
    <source>
        <dbReference type="ARBA" id="ARBA00023015"/>
    </source>
</evidence>
<dbReference type="InterPro" id="IPR046335">
    <property type="entry name" value="LacI/GalR-like_sensor"/>
</dbReference>
<dbReference type="InterPro" id="IPR010982">
    <property type="entry name" value="Lambda_DNA-bd_dom_sf"/>
</dbReference>
<dbReference type="EMBL" id="LT906479">
    <property type="protein sequence ID" value="SNW02946.1"/>
    <property type="molecule type" value="Genomic_DNA"/>
</dbReference>
<dbReference type="InterPro" id="IPR000843">
    <property type="entry name" value="HTH_LacI"/>
</dbReference>
<sequence length="348" mass="38229">MANIRDVARLAGVSISSVSNVLNNRTGQMGEETRMRIERAMDALDYRPLRPPAPRDNDRAKIIGLLVPSIVNPSFSALAHAVDLSARAYRYRVLLGNSYRREDEESAFIEDMFAHGVRGIIVAASDIRKTHFVRAAERGMRVVSYDNRFSDSMAEETRIFDSVSMDNAEAGRLAAQHLIERGCQNVVFATEATLTMSRNHKIEGFLAALRHHRLPVRRRVIEGTARSEYGDSEMFELGLTLAAKILALQPRPDGIVAINDALGIGLMAGLRAAGVRVPAEVSLVGIDNISLSSLADPGLTSVMPPLAEMAQLMVERLISRINNHALPPGEFLFPPSFISRQSVRSETS</sequence>
<dbReference type="AlphaFoldDB" id="A0A240C6X7"/>
<dbReference type="SMART" id="SM00354">
    <property type="entry name" value="HTH_LACI"/>
    <property type="match status" value="1"/>
</dbReference>
<dbReference type="Pfam" id="PF13377">
    <property type="entry name" value="Peripla_BP_3"/>
    <property type="match status" value="1"/>
</dbReference>
<dbReference type="STRING" id="1411141.GCA_001590885_00314"/>
<accession>A0A240C6X7</accession>
<keyword evidence="3" id="KW-0238">DNA-binding</keyword>
<dbReference type="PANTHER" id="PTHR30146:SF95">
    <property type="entry name" value="RIBOSE OPERON REPRESSOR"/>
    <property type="match status" value="1"/>
</dbReference>
<evidence type="ECO:0000256" key="3">
    <source>
        <dbReference type="ARBA" id="ARBA00023125"/>
    </source>
</evidence>
<feature type="domain" description="HTH lacI-type" evidence="5">
    <location>
        <begin position="2"/>
        <end position="51"/>
    </location>
</feature>
<evidence type="ECO:0000313" key="6">
    <source>
        <dbReference type="EMBL" id="SNW02946.1"/>
    </source>
</evidence>
<dbReference type="CDD" id="cd06267">
    <property type="entry name" value="PBP1_LacI_sugar_binding-like"/>
    <property type="match status" value="1"/>
</dbReference>
<dbReference type="RefSeq" id="WP_095098109.1">
    <property type="nucleotide sequence ID" value="NZ_CAMIQD010000001.1"/>
</dbReference>
<keyword evidence="2" id="KW-0805">Transcription regulation</keyword>
<dbReference type="Gene3D" id="3.40.50.2300">
    <property type="match status" value="2"/>
</dbReference>
<organism evidence="6 7">
    <name type="scientific">Serratia ficaria</name>
    <dbReference type="NCBI Taxonomy" id="61651"/>
    <lineage>
        <taxon>Bacteria</taxon>
        <taxon>Pseudomonadati</taxon>
        <taxon>Pseudomonadota</taxon>
        <taxon>Gammaproteobacteria</taxon>
        <taxon>Enterobacterales</taxon>
        <taxon>Yersiniaceae</taxon>
        <taxon>Serratia</taxon>
    </lineage>
</organism>
<protein>
    <submittedName>
        <fullName evidence="6">Mgl repressor and galactose ultrainduction factor</fullName>
    </submittedName>
</protein>
<dbReference type="PANTHER" id="PTHR30146">
    <property type="entry name" value="LACI-RELATED TRANSCRIPTIONAL REPRESSOR"/>
    <property type="match status" value="1"/>
</dbReference>
<keyword evidence="7" id="KW-1185">Reference proteome</keyword>
<proteinExistence type="predicted"/>
<name>A0A240C6X7_SERFI</name>
<dbReference type="GO" id="GO:0003700">
    <property type="term" value="F:DNA-binding transcription factor activity"/>
    <property type="evidence" value="ECO:0007669"/>
    <property type="project" value="TreeGrafter"/>
</dbReference>
<dbReference type="SUPFAM" id="SSF53822">
    <property type="entry name" value="Periplasmic binding protein-like I"/>
    <property type="match status" value="1"/>
</dbReference>
<evidence type="ECO:0000313" key="7">
    <source>
        <dbReference type="Proteomes" id="UP000215134"/>
    </source>
</evidence>
<keyword evidence="1" id="KW-0678">Repressor</keyword>
<gene>
    <name evidence="6" type="primary">galS_2</name>
    <name evidence="6" type="ORF">SAMEA4384070_03045</name>
</gene>
<dbReference type="GO" id="GO:0000976">
    <property type="term" value="F:transcription cis-regulatory region binding"/>
    <property type="evidence" value="ECO:0007669"/>
    <property type="project" value="TreeGrafter"/>
</dbReference>